<dbReference type="RefSeq" id="WP_002600276.1">
    <property type="nucleotide sequence ID" value="NZ_BQNJ01000002.1"/>
</dbReference>
<gene>
    <name evidence="3" type="ORF">CE91St55_63270</name>
    <name evidence="2" type="ORF">ERS852407_02376</name>
</gene>
<evidence type="ECO:0000256" key="1">
    <source>
        <dbReference type="SAM" id="Phobius"/>
    </source>
</evidence>
<sequence length="49" mass="5276">MERVYKTMRNAGALNIVIGIIITVAGLSVGIMSIINGAVLLKRKSEITF</sequence>
<evidence type="ECO:0000313" key="2">
    <source>
        <dbReference type="EMBL" id="CUO29375.1"/>
    </source>
</evidence>
<keyword evidence="1" id="KW-1133">Transmembrane helix</keyword>
<dbReference type="EMBL" id="BQNJ01000002">
    <property type="protein sequence ID" value="GKH04346.1"/>
    <property type="molecule type" value="Genomic_DNA"/>
</dbReference>
<keyword evidence="1" id="KW-0812">Transmembrane</keyword>
<dbReference type="GeneID" id="86065238"/>
<proteinExistence type="predicted"/>
<feature type="transmembrane region" description="Helical" evidence="1">
    <location>
        <begin position="12"/>
        <end position="35"/>
    </location>
</feature>
<evidence type="ECO:0000313" key="3">
    <source>
        <dbReference type="EMBL" id="GKH04346.1"/>
    </source>
</evidence>
<dbReference type="AlphaFoldDB" id="A0A174DZ88"/>
<dbReference type="Proteomes" id="UP000095651">
    <property type="component" value="Unassembled WGS sequence"/>
</dbReference>
<protein>
    <submittedName>
        <fullName evidence="2">Uncharacterized protein</fullName>
    </submittedName>
</protein>
<dbReference type="Proteomes" id="UP001055091">
    <property type="component" value="Unassembled WGS sequence"/>
</dbReference>
<organism evidence="2 4">
    <name type="scientific">Hungatella hathewayi</name>
    <dbReference type="NCBI Taxonomy" id="154046"/>
    <lineage>
        <taxon>Bacteria</taxon>
        <taxon>Bacillati</taxon>
        <taxon>Bacillota</taxon>
        <taxon>Clostridia</taxon>
        <taxon>Lachnospirales</taxon>
        <taxon>Lachnospiraceae</taxon>
        <taxon>Hungatella</taxon>
    </lineage>
</organism>
<reference evidence="2 4" key="1">
    <citation type="submission" date="2015-09" db="EMBL/GenBank/DDBJ databases">
        <authorList>
            <consortium name="Pathogen Informatics"/>
        </authorList>
    </citation>
    <scope>NUCLEOTIDE SEQUENCE [LARGE SCALE GENOMIC DNA]</scope>
    <source>
        <strain evidence="2 4">2789STDY5608850</strain>
    </source>
</reference>
<accession>A0A174DZ88</accession>
<reference evidence="3" key="2">
    <citation type="submission" date="2022-01" db="EMBL/GenBank/DDBJ databases">
        <title>Novel bile acid biosynthetic pathways are enriched in the microbiome of centenarians.</title>
        <authorList>
            <person name="Sato Y."/>
            <person name="Atarashi K."/>
            <person name="Plichta R.D."/>
            <person name="Arai Y."/>
            <person name="Sasajima S."/>
            <person name="Kearney M.S."/>
            <person name="Suda W."/>
            <person name="Takeshita K."/>
            <person name="Sasaki T."/>
            <person name="Okamoto S."/>
            <person name="Skelly N.A."/>
            <person name="Okamura Y."/>
            <person name="Vlamakis H."/>
            <person name="Li Y."/>
            <person name="Tanoue T."/>
            <person name="Takei H."/>
            <person name="Nittono H."/>
            <person name="Narushima S."/>
            <person name="Irie J."/>
            <person name="Itoh H."/>
            <person name="Moriya K."/>
            <person name="Sugiura Y."/>
            <person name="Suematsu M."/>
            <person name="Moritoki N."/>
            <person name="Shibata S."/>
            <person name="Littman R.D."/>
            <person name="Fischbach A.M."/>
            <person name="Uwamino Y."/>
            <person name="Inoue T."/>
            <person name="Honda A."/>
            <person name="Hattori M."/>
            <person name="Murai T."/>
            <person name="Xavier J.R."/>
            <person name="Hirose N."/>
            <person name="Honda K."/>
        </authorList>
    </citation>
    <scope>NUCLEOTIDE SEQUENCE</scope>
    <source>
        <strain evidence="3">CE91-St55</strain>
    </source>
</reference>
<name>A0A174DZ88_9FIRM</name>
<keyword evidence="1" id="KW-0472">Membrane</keyword>
<evidence type="ECO:0000313" key="4">
    <source>
        <dbReference type="Proteomes" id="UP000095651"/>
    </source>
</evidence>
<dbReference type="EMBL" id="CYZE01000005">
    <property type="protein sequence ID" value="CUO29375.1"/>
    <property type="molecule type" value="Genomic_DNA"/>
</dbReference>